<organism evidence="2 3">
    <name type="scientific">Amycolatopsis endophytica</name>
    <dbReference type="NCBI Taxonomy" id="860233"/>
    <lineage>
        <taxon>Bacteria</taxon>
        <taxon>Bacillati</taxon>
        <taxon>Actinomycetota</taxon>
        <taxon>Actinomycetes</taxon>
        <taxon>Pseudonocardiales</taxon>
        <taxon>Pseudonocardiaceae</taxon>
        <taxon>Amycolatopsis</taxon>
    </lineage>
</organism>
<feature type="domain" description="DUF5615" evidence="1">
    <location>
        <begin position="1"/>
        <end position="78"/>
    </location>
</feature>
<dbReference type="Proteomes" id="UP000549616">
    <property type="component" value="Unassembled WGS sequence"/>
</dbReference>
<evidence type="ECO:0000259" key="1">
    <source>
        <dbReference type="Pfam" id="PF18480"/>
    </source>
</evidence>
<keyword evidence="3" id="KW-1185">Reference proteome</keyword>
<dbReference type="RefSeq" id="WP_218902822.1">
    <property type="nucleotide sequence ID" value="NZ_JACCFK010000001.1"/>
</dbReference>
<reference evidence="2 3" key="1">
    <citation type="submission" date="2020-07" db="EMBL/GenBank/DDBJ databases">
        <title>Sequencing the genomes of 1000 actinobacteria strains.</title>
        <authorList>
            <person name="Klenk H.-P."/>
        </authorList>
    </citation>
    <scope>NUCLEOTIDE SEQUENCE [LARGE SCALE GENOMIC DNA]</scope>
    <source>
        <strain evidence="2 3">DSM 104006</strain>
    </source>
</reference>
<dbReference type="InterPro" id="IPR041049">
    <property type="entry name" value="DUF5615"/>
</dbReference>
<evidence type="ECO:0000313" key="3">
    <source>
        <dbReference type="Proteomes" id="UP000549616"/>
    </source>
</evidence>
<dbReference type="Pfam" id="PF18480">
    <property type="entry name" value="DUF5615"/>
    <property type="match status" value="1"/>
</dbReference>
<comment type="caution">
    <text evidence="2">The sequence shown here is derived from an EMBL/GenBank/DDBJ whole genome shotgun (WGS) entry which is preliminary data.</text>
</comment>
<dbReference type="AlphaFoldDB" id="A0A853B392"/>
<protein>
    <submittedName>
        <fullName evidence="2">Putative nuclease of putative toxin-antitoxin system</fullName>
    </submittedName>
</protein>
<accession>A0A853B392</accession>
<name>A0A853B392_9PSEU</name>
<proteinExistence type="predicted"/>
<dbReference type="EMBL" id="JACCFK010000001">
    <property type="protein sequence ID" value="NYI89241.1"/>
    <property type="molecule type" value="Genomic_DNA"/>
</dbReference>
<evidence type="ECO:0000313" key="2">
    <source>
        <dbReference type="EMBL" id="NYI89241.1"/>
    </source>
</evidence>
<gene>
    <name evidence="2" type="ORF">HNR02_002564</name>
</gene>
<sequence length="101" mass="11215">MRFLVDNNLSPVVAELLNEAGHDAAHLRDYEMQAAPDPVVLARARDENRVPISADTDFGTLLAREHAVKPSVLLVGRRAAEQTRSYSPNCRLCSTTWRTAQ</sequence>